<feature type="compositionally biased region" description="Low complexity" evidence="1">
    <location>
        <begin position="101"/>
        <end position="128"/>
    </location>
</feature>
<dbReference type="GO" id="GO:0003723">
    <property type="term" value="F:RNA binding"/>
    <property type="evidence" value="ECO:0007669"/>
    <property type="project" value="InterPro"/>
</dbReference>
<dbReference type="Gene3D" id="3.30.730.10">
    <property type="entry name" value="AP2/ERF domain"/>
    <property type="match status" value="1"/>
</dbReference>
<evidence type="ECO:0008006" key="4">
    <source>
        <dbReference type="Google" id="ProtNLM"/>
    </source>
</evidence>
<evidence type="ECO:0000313" key="2">
    <source>
        <dbReference type="EMBL" id="KAF8392212.1"/>
    </source>
</evidence>
<dbReference type="GO" id="GO:0009451">
    <property type="term" value="P:RNA modification"/>
    <property type="evidence" value="ECO:0007669"/>
    <property type="project" value="InterPro"/>
</dbReference>
<dbReference type="InterPro" id="IPR036955">
    <property type="entry name" value="AP2/ERF_dom_sf"/>
</dbReference>
<comment type="caution">
    <text evidence="2">The sequence shown here is derived from an EMBL/GenBank/DDBJ whole genome shotgun (WGS) entry which is preliminary data.</text>
</comment>
<dbReference type="GO" id="GO:0003700">
    <property type="term" value="F:DNA-binding transcription factor activity"/>
    <property type="evidence" value="ECO:0007669"/>
    <property type="project" value="InterPro"/>
</dbReference>
<evidence type="ECO:0000313" key="3">
    <source>
        <dbReference type="Proteomes" id="UP000655225"/>
    </source>
</evidence>
<accession>A0A834YV16</accession>
<reference evidence="2 3" key="1">
    <citation type="submission" date="2020-04" db="EMBL/GenBank/DDBJ databases">
        <title>Plant Genome Project.</title>
        <authorList>
            <person name="Zhang R.-G."/>
        </authorList>
    </citation>
    <scope>NUCLEOTIDE SEQUENCE [LARGE SCALE GENOMIC DNA]</scope>
    <source>
        <strain evidence="2">YNK0</strain>
        <tissue evidence="2">Leaf</tissue>
    </source>
</reference>
<dbReference type="InterPro" id="IPR046960">
    <property type="entry name" value="PPR_At4g14850-like_plant"/>
</dbReference>
<feature type="compositionally biased region" description="Low complexity" evidence="1">
    <location>
        <begin position="18"/>
        <end position="27"/>
    </location>
</feature>
<protein>
    <recommendedName>
        <fullName evidence="4">Pentatricopeptide repeat-containing protein</fullName>
    </recommendedName>
</protein>
<dbReference type="Gene3D" id="1.25.40.10">
    <property type="entry name" value="Tetratricopeptide repeat domain"/>
    <property type="match status" value="1"/>
</dbReference>
<name>A0A834YV16_TETSI</name>
<dbReference type="PANTHER" id="PTHR47926:SF411">
    <property type="entry name" value="PENTATRICOPEPTIDE REPEAT-CONTAINING PROTEIN"/>
    <property type="match status" value="1"/>
</dbReference>
<proteinExistence type="predicted"/>
<sequence length="218" mass="23433">MRAACDYEQAAYAMKVFSGSSSSSAPSKDVGKGSSTAGKEKQEVIEFEFLDDKLLEELSACYTAEDAACAYDRAAYAARDHLADLNFPNEYQSQNLGSLPSHSSSLQFLPGSSSSSSPSEDAGKGSSSTAGQEKQEIIWVPVEALHESKGLATGHMNSESLNSKLIGLYAGCGDVKSAKLVFERIQKPTVFAWNWMISASAFQGNCEDAIKYFSVMEE</sequence>
<dbReference type="OrthoDB" id="185373at2759"/>
<dbReference type="AlphaFoldDB" id="A0A834YV16"/>
<dbReference type="EMBL" id="JABCRI010000016">
    <property type="protein sequence ID" value="KAF8392212.1"/>
    <property type="molecule type" value="Genomic_DNA"/>
</dbReference>
<keyword evidence="3" id="KW-1185">Reference proteome</keyword>
<evidence type="ECO:0000256" key="1">
    <source>
        <dbReference type="SAM" id="MobiDB-lite"/>
    </source>
</evidence>
<dbReference type="PANTHER" id="PTHR47926">
    <property type="entry name" value="PENTATRICOPEPTIDE REPEAT-CONTAINING PROTEIN"/>
    <property type="match status" value="1"/>
</dbReference>
<feature type="region of interest" description="Disordered" evidence="1">
    <location>
        <begin position="94"/>
        <end position="132"/>
    </location>
</feature>
<feature type="region of interest" description="Disordered" evidence="1">
    <location>
        <begin position="18"/>
        <end position="38"/>
    </location>
</feature>
<dbReference type="InterPro" id="IPR011990">
    <property type="entry name" value="TPR-like_helical_dom_sf"/>
</dbReference>
<organism evidence="2 3">
    <name type="scientific">Tetracentron sinense</name>
    <name type="common">Spur-leaf</name>
    <dbReference type="NCBI Taxonomy" id="13715"/>
    <lineage>
        <taxon>Eukaryota</taxon>
        <taxon>Viridiplantae</taxon>
        <taxon>Streptophyta</taxon>
        <taxon>Embryophyta</taxon>
        <taxon>Tracheophyta</taxon>
        <taxon>Spermatophyta</taxon>
        <taxon>Magnoliopsida</taxon>
        <taxon>Trochodendrales</taxon>
        <taxon>Trochodendraceae</taxon>
        <taxon>Tetracentron</taxon>
    </lineage>
</organism>
<dbReference type="Proteomes" id="UP000655225">
    <property type="component" value="Unassembled WGS sequence"/>
</dbReference>
<gene>
    <name evidence="2" type="ORF">HHK36_022554</name>
</gene>